<dbReference type="PANTHER" id="PTHR47148">
    <property type="entry name" value="CYTOCHROME C OXIDASE ASSEMBLY FACTOR 1 HOMOLOG"/>
    <property type="match status" value="1"/>
</dbReference>
<organism evidence="2 3">
    <name type="scientific">Danaus chrysippus</name>
    <name type="common">African queen</name>
    <dbReference type="NCBI Taxonomy" id="151541"/>
    <lineage>
        <taxon>Eukaryota</taxon>
        <taxon>Metazoa</taxon>
        <taxon>Ecdysozoa</taxon>
        <taxon>Arthropoda</taxon>
        <taxon>Hexapoda</taxon>
        <taxon>Insecta</taxon>
        <taxon>Pterygota</taxon>
        <taxon>Neoptera</taxon>
        <taxon>Endopterygota</taxon>
        <taxon>Lepidoptera</taxon>
        <taxon>Glossata</taxon>
        <taxon>Ditrysia</taxon>
        <taxon>Papilionoidea</taxon>
        <taxon>Nymphalidae</taxon>
        <taxon>Danainae</taxon>
        <taxon>Danaini</taxon>
        <taxon>Danaina</taxon>
        <taxon>Danaus</taxon>
        <taxon>Anosia</taxon>
    </lineage>
</organism>
<name>A0A8J2R488_9NEOP</name>
<dbReference type="AlphaFoldDB" id="A0A8J2R488"/>
<comment type="caution">
    <text evidence="2">The sequence shown here is derived from an EMBL/GenBank/DDBJ whole genome shotgun (WGS) entry which is preliminary data.</text>
</comment>
<dbReference type="OrthoDB" id="10037790at2759"/>
<keyword evidence="3" id="KW-1185">Reference proteome</keyword>
<evidence type="ECO:0000313" key="2">
    <source>
        <dbReference type="EMBL" id="CAG9575815.1"/>
    </source>
</evidence>
<reference evidence="2" key="1">
    <citation type="submission" date="2021-09" db="EMBL/GenBank/DDBJ databases">
        <authorList>
            <person name="Martin H S."/>
        </authorList>
    </citation>
    <scope>NUCLEOTIDE SEQUENCE</scope>
</reference>
<dbReference type="EMBL" id="CAKASE010000074">
    <property type="protein sequence ID" value="CAG9575815.1"/>
    <property type="molecule type" value="Genomic_DNA"/>
</dbReference>
<evidence type="ECO:0000256" key="1">
    <source>
        <dbReference type="SAM" id="MobiDB-lite"/>
    </source>
</evidence>
<dbReference type="PANTHER" id="PTHR47148:SF1">
    <property type="entry name" value="CYTOCHROME C OXIDASE ASSEMBLY FACTOR 1 HOMOLOG"/>
    <property type="match status" value="1"/>
</dbReference>
<protein>
    <submittedName>
        <fullName evidence="2">(African queen) hypothetical protein</fullName>
    </submittedName>
</protein>
<proteinExistence type="predicted"/>
<accession>A0A8J2R488</accession>
<sequence>MKVSNLRLMQIAGWGGVIVASTGFFLQNRLIENIRNTEHYKDALKTLRLNVGAVHYLGEPIKDKRIKLTDSENNNADETSARFCVPVTGPKDKEK</sequence>
<dbReference type="GO" id="GO:0032981">
    <property type="term" value="P:mitochondrial respiratory chain complex I assembly"/>
    <property type="evidence" value="ECO:0007669"/>
    <property type="project" value="TreeGrafter"/>
</dbReference>
<gene>
    <name evidence="2" type="ORF">DCHRY22_LOCUS11643</name>
</gene>
<dbReference type="Proteomes" id="UP000789524">
    <property type="component" value="Unassembled WGS sequence"/>
</dbReference>
<dbReference type="GO" id="GO:0033617">
    <property type="term" value="P:mitochondrial respiratory chain complex IV assembly"/>
    <property type="evidence" value="ECO:0007669"/>
    <property type="project" value="TreeGrafter"/>
</dbReference>
<dbReference type="GO" id="GO:0005743">
    <property type="term" value="C:mitochondrial inner membrane"/>
    <property type="evidence" value="ECO:0007669"/>
    <property type="project" value="TreeGrafter"/>
</dbReference>
<feature type="region of interest" description="Disordered" evidence="1">
    <location>
        <begin position="72"/>
        <end position="95"/>
    </location>
</feature>
<evidence type="ECO:0000313" key="3">
    <source>
        <dbReference type="Proteomes" id="UP000789524"/>
    </source>
</evidence>